<dbReference type="InterPro" id="IPR005349">
    <property type="entry name" value="TMEM14"/>
</dbReference>
<reference evidence="6 7" key="1">
    <citation type="submission" date="2015-06" db="EMBL/GenBank/DDBJ databases">
        <title>Survival trade-offs in plant roots during colonization by closely related pathogenic and mutualistic fungi.</title>
        <authorList>
            <person name="Hacquard S."/>
            <person name="Kracher B."/>
            <person name="Hiruma K."/>
            <person name="Weinman A."/>
            <person name="Muench P."/>
            <person name="Garrido Oter R."/>
            <person name="Ver Loren van Themaat E."/>
            <person name="Dallerey J.-F."/>
            <person name="Damm U."/>
            <person name="Henrissat B."/>
            <person name="Lespinet O."/>
            <person name="Thon M."/>
            <person name="Kemen E."/>
            <person name="McHardy A.C."/>
            <person name="Schulze-Lefert P."/>
            <person name="O'Connell R.J."/>
        </authorList>
    </citation>
    <scope>NUCLEOTIDE SEQUENCE [LARGE SCALE GENOMIC DNA]</scope>
    <source>
        <strain evidence="6 7">MAFF 238704</strain>
    </source>
</reference>
<dbReference type="InterPro" id="IPR044890">
    <property type="entry name" value="TMEM14_sf"/>
</dbReference>
<sequence length="183" mass="19418">MGGRAEAWTSRGTEPTTELLTAAFHHDSSAQLSPIQALRQQILHQVNLLHNKYQNGTVEPLDSTSTAGHEADNDTYAQSSDLSIPSFVLGALTAGGGIAGYARTRSVPSIVAGVSVGLLYGLGGYRIQNREPYGVELSLLASAVLGGSAIPRALRLRKPVPILLSVLSVFGLFTFGNEFRRSL</sequence>
<keyword evidence="3 6" id="KW-0812">Transmembrane</keyword>
<dbReference type="PANTHER" id="PTHR12668">
    <property type="entry name" value="TRANSMEMBRANE PROTEIN 14, 15"/>
    <property type="match status" value="1"/>
</dbReference>
<evidence type="ECO:0000256" key="1">
    <source>
        <dbReference type="ARBA" id="ARBA00004370"/>
    </source>
</evidence>
<keyword evidence="5" id="KW-0472">Membrane</keyword>
<comment type="subcellular location">
    <subcellularLocation>
        <location evidence="1">Membrane</location>
    </subcellularLocation>
</comment>
<evidence type="ECO:0000256" key="4">
    <source>
        <dbReference type="ARBA" id="ARBA00022989"/>
    </source>
</evidence>
<dbReference type="EMBL" id="LFIW01000717">
    <property type="protein sequence ID" value="KZL85200.1"/>
    <property type="molecule type" value="Genomic_DNA"/>
</dbReference>
<dbReference type="Proteomes" id="UP000076584">
    <property type="component" value="Unassembled WGS sequence"/>
</dbReference>
<gene>
    <name evidence="6" type="ORF">CI238_02979</name>
</gene>
<organism evidence="6 7">
    <name type="scientific">Colletotrichum incanum</name>
    <name type="common">Soybean anthracnose fungus</name>
    <dbReference type="NCBI Taxonomy" id="1573173"/>
    <lineage>
        <taxon>Eukaryota</taxon>
        <taxon>Fungi</taxon>
        <taxon>Dikarya</taxon>
        <taxon>Ascomycota</taxon>
        <taxon>Pezizomycotina</taxon>
        <taxon>Sordariomycetes</taxon>
        <taxon>Hypocreomycetidae</taxon>
        <taxon>Glomerellales</taxon>
        <taxon>Glomerellaceae</taxon>
        <taxon>Colletotrichum</taxon>
        <taxon>Colletotrichum spaethianum species complex</taxon>
    </lineage>
</organism>
<evidence type="ECO:0000256" key="5">
    <source>
        <dbReference type="ARBA" id="ARBA00023136"/>
    </source>
</evidence>
<keyword evidence="4" id="KW-1133">Transmembrane helix</keyword>
<comment type="caution">
    <text evidence="6">The sequence shown here is derived from an EMBL/GenBank/DDBJ whole genome shotgun (WGS) entry which is preliminary data.</text>
</comment>
<dbReference type="AlphaFoldDB" id="A0A167EJ39"/>
<proteinExistence type="inferred from homology"/>
<dbReference type="PANTHER" id="PTHR12668:SF15">
    <property type="entry name" value="UPF0136 DOMAIN PROTEIN (AFU_ORTHOLOGUE AFUA_1G03720)"/>
    <property type="match status" value="1"/>
</dbReference>
<comment type="similarity">
    <text evidence="2">Belongs to the TMEM14 family.</text>
</comment>
<keyword evidence="7" id="KW-1185">Reference proteome</keyword>
<evidence type="ECO:0000313" key="6">
    <source>
        <dbReference type="EMBL" id="KZL85200.1"/>
    </source>
</evidence>
<dbReference type="Pfam" id="PF03647">
    <property type="entry name" value="Tmemb_14"/>
    <property type="match status" value="1"/>
</dbReference>
<evidence type="ECO:0000256" key="2">
    <source>
        <dbReference type="ARBA" id="ARBA00007590"/>
    </source>
</evidence>
<accession>A0A167EJ39</accession>
<dbReference type="GO" id="GO:0016020">
    <property type="term" value="C:membrane"/>
    <property type="evidence" value="ECO:0007669"/>
    <property type="project" value="UniProtKB-SubCell"/>
</dbReference>
<dbReference type="Gene3D" id="1.10.10.1740">
    <property type="entry name" value="Transmembrane protein 14-like"/>
    <property type="match status" value="1"/>
</dbReference>
<evidence type="ECO:0000313" key="7">
    <source>
        <dbReference type="Proteomes" id="UP000076584"/>
    </source>
</evidence>
<name>A0A167EJ39_COLIC</name>
<protein>
    <submittedName>
        <fullName evidence="6">Transmembrane protein 14c</fullName>
    </submittedName>
</protein>
<evidence type="ECO:0000256" key="3">
    <source>
        <dbReference type="ARBA" id="ARBA00022692"/>
    </source>
</evidence>